<dbReference type="GO" id="GO:0003007">
    <property type="term" value="P:heart morphogenesis"/>
    <property type="evidence" value="ECO:0007669"/>
    <property type="project" value="UniProtKB-ARBA"/>
</dbReference>
<dbReference type="FunFam" id="2.60.40.10:FF:000107">
    <property type="entry name" value="Myosin, light chain kinase a"/>
    <property type="match status" value="1"/>
</dbReference>
<dbReference type="SMART" id="SM00408">
    <property type="entry name" value="IGc2"/>
    <property type="match status" value="3"/>
</dbReference>
<dbReference type="FunFam" id="2.60.40.10:FF:000192">
    <property type="entry name" value="Myomesin 1"/>
    <property type="match status" value="1"/>
</dbReference>
<evidence type="ECO:0000256" key="6">
    <source>
        <dbReference type="ARBA" id="ARBA00023319"/>
    </source>
</evidence>
<feature type="domain" description="Fibronectin type-III" evidence="9">
    <location>
        <begin position="558"/>
        <end position="655"/>
    </location>
</feature>
<sequence length="1223" mass="134756">GTAPTHYVEKKVPEKYIRETPMIRGPKFLARLRSHTVFENSAVKLFCTVEGYPTPHVNWFKDDVLLNISSGKYFVESSAGIHSLTIMKCAIDDTAMYTAVATNSHGQASSQASVIVKSEGSFLAQRGGETLSLFLDIEYTRINITFLETFDVTFGKEGDRVTLACKMTISPNLANLQPDALWYRDEHLLKESKWVKMESGGGVAKLTLTQLAKDDEGLYTLRMVTKGGDAVHRAYVFVEDGPPPVPLAPGAPMDIKIHDANRDYVIVSWKPPNTTTEGPIIGYFVDRCEVGTENWVQCNDSPIKICKYPVSGLFEGHSYYFRVRAVNSHGISRPSRMSEPIDSFVTLFSVPPGVPSAPGQVVSTRETDTSVLIQWAPPKEPNNLIGYYIDSCVKGSKDWTSANHKPHNKTKFVVHGLTTGESYVFRVQAINELGLSDESQESAPLSVRAALKLPSAPYDIALLHCDGESMVLNWKRPAHSGGTEVTDYYIDKCNVAKKAWKEVNVPPIKERLYKVLNLTPGSVYQFRVYGANLVGLGQASVISPPFKCEAWTMPEPGPPYDLSFTEIRDNSVVVEWKAPVYTGASGITGYHVDMCKKGTETWTAASTSAVNHCYLKVKGLETGSSYVFRVRAENSNGIGKPSVSSNPVCAKSLPGTQEIVCGVDEQTGDIYLSFESGQMTEFSQFIWKKSYQEITDFSSGISIKTSGSRSTLLFKNPDKEDVGTFSVSVTNTDGASASYKITTEELEKMLALSYDIRNPIIPLKTELAYKILERGRVRFWLQTEGISSAVSYKFFANNKELVNCEQTKMSHDLATGVIEMVLDHFTEESEGTYAVQIQDGRAKAQSSLVLIGNAFKAALAEAEYQRREYIRVKEGTELHWHQCKLKEVANLKKESVFHWFKDDVEVIPEVPADLSSGVCKLPLSLFSKKSVGLYKATISDDRGQDVSQVDISGKVFDDIINDLSRVAGPSAQDLVIHCTSEGIMIQCHMKYYTDEMKITWSQRNTKVTASERMRVGGTPAMASLEIVEPTEKDKGVYTFELMDNEKSYTRTLELSGQGKQNRGKVVGGLPDVVTIMEKKTLSLTCTVCGDPKPQVTWYKSDQEVEPGDQYVISLDSGKFASLTIKGVTLEDSGKFTMSVLNKYGGESVDIVVSVYKHGDKIPDIKPSPSPKRIMPPTQPIVIPTAAKPSSPAPTTAKSPAPPQAPKSPAPGRGVKSPTPSRRK</sequence>
<comment type="subcellular location">
    <subcellularLocation>
        <location evidence="1">Cytoplasm</location>
    </subcellularLocation>
</comment>
<reference evidence="10" key="2">
    <citation type="submission" date="2025-08" db="UniProtKB">
        <authorList>
            <consortium name="Ensembl"/>
        </authorList>
    </citation>
    <scope>IDENTIFICATION</scope>
</reference>
<dbReference type="FunFam" id="2.60.40.10:FF:000222">
    <property type="entry name" value="Myomesin 1"/>
    <property type="match status" value="1"/>
</dbReference>
<dbReference type="Ensembl" id="ENSPNAT00000063086.1">
    <property type="protein sequence ID" value="ENSPNAP00000079565.1"/>
    <property type="gene ID" value="ENSPNAG00000026564.2"/>
</dbReference>
<keyword evidence="2" id="KW-0787">Thick filament</keyword>
<feature type="compositionally biased region" description="Low complexity" evidence="7">
    <location>
        <begin position="1183"/>
        <end position="1198"/>
    </location>
</feature>
<dbReference type="PANTHER" id="PTHR13817">
    <property type="entry name" value="TITIN"/>
    <property type="match status" value="1"/>
</dbReference>
<dbReference type="InterPro" id="IPR007110">
    <property type="entry name" value="Ig-like_dom"/>
</dbReference>
<dbReference type="CDD" id="cd00096">
    <property type="entry name" value="Ig"/>
    <property type="match status" value="1"/>
</dbReference>
<keyword evidence="5" id="KW-0514">Muscle protein</keyword>
<dbReference type="PROSITE" id="PS50853">
    <property type="entry name" value="FN3"/>
    <property type="match status" value="4"/>
</dbReference>
<feature type="domain" description="Fibronectin type-III" evidence="9">
    <location>
        <begin position="251"/>
        <end position="353"/>
    </location>
</feature>
<accession>A0AAR2LSM0</accession>
<evidence type="ECO:0000256" key="2">
    <source>
        <dbReference type="ARBA" id="ARBA00022433"/>
    </source>
</evidence>
<dbReference type="Pfam" id="PF00041">
    <property type="entry name" value="fn3"/>
    <property type="match status" value="4"/>
</dbReference>
<feature type="region of interest" description="Disordered" evidence="7">
    <location>
        <begin position="1160"/>
        <end position="1223"/>
    </location>
</feature>
<dbReference type="Proteomes" id="UP001501920">
    <property type="component" value="Chromosome 5"/>
</dbReference>
<dbReference type="GO" id="GO:0045214">
    <property type="term" value="P:sarcomere organization"/>
    <property type="evidence" value="ECO:0007669"/>
    <property type="project" value="TreeGrafter"/>
</dbReference>
<evidence type="ECO:0000313" key="11">
    <source>
        <dbReference type="Proteomes" id="UP001501920"/>
    </source>
</evidence>
<dbReference type="Gene3D" id="2.60.40.10">
    <property type="entry name" value="Immunoglobulins"/>
    <property type="match status" value="10"/>
</dbReference>
<dbReference type="PANTHER" id="PTHR13817:SF182">
    <property type="entry name" value="MYOMESIN-2"/>
    <property type="match status" value="1"/>
</dbReference>
<dbReference type="FunFam" id="2.60.40.10:FF:000197">
    <property type="entry name" value="Myomesin 1"/>
    <property type="match status" value="1"/>
</dbReference>
<evidence type="ECO:0000256" key="3">
    <source>
        <dbReference type="ARBA" id="ARBA00022490"/>
    </source>
</evidence>
<dbReference type="InterPro" id="IPR013098">
    <property type="entry name" value="Ig_I-set"/>
</dbReference>
<dbReference type="InterPro" id="IPR036116">
    <property type="entry name" value="FN3_sf"/>
</dbReference>
<evidence type="ECO:0000313" key="10">
    <source>
        <dbReference type="Ensembl" id="ENSPNAP00000079565.1"/>
    </source>
</evidence>
<keyword evidence="4" id="KW-0677">Repeat</keyword>
<dbReference type="FunFam" id="2.60.40.10:FF:002172">
    <property type="entry name" value="Myomesin 1a (skelemin)"/>
    <property type="match status" value="1"/>
</dbReference>
<dbReference type="PRINTS" id="PR00014">
    <property type="entry name" value="FNTYPEIII"/>
</dbReference>
<dbReference type="InterPro" id="IPR003599">
    <property type="entry name" value="Ig_sub"/>
</dbReference>
<keyword evidence="6" id="KW-0393">Immunoglobulin domain</keyword>
<dbReference type="FunFam" id="2.60.40.10:FF:000134">
    <property type="entry name" value="Myomesin 1"/>
    <property type="match status" value="1"/>
</dbReference>
<dbReference type="GO" id="GO:0005198">
    <property type="term" value="F:structural molecule activity"/>
    <property type="evidence" value="ECO:0007669"/>
    <property type="project" value="UniProtKB-ARBA"/>
</dbReference>
<feature type="domain" description="Ig-like" evidence="8">
    <location>
        <begin position="26"/>
        <end position="115"/>
    </location>
</feature>
<dbReference type="SMART" id="SM00060">
    <property type="entry name" value="FN3"/>
    <property type="match status" value="4"/>
</dbReference>
<dbReference type="SUPFAM" id="SSF48726">
    <property type="entry name" value="Immunoglobulin"/>
    <property type="match status" value="5"/>
</dbReference>
<keyword evidence="11" id="KW-1185">Reference proteome</keyword>
<dbReference type="SUPFAM" id="SSF49265">
    <property type="entry name" value="Fibronectin type III"/>
    <property type="match status" value="2"/>
</dbReference>
<evidence type="ECO:0008006" key="12">
    <source>
        <dbReference type="Google" id="ProtNLM"/>
    </source>
</evidence>
<dbReference type="FunFam" id="2.60.40.10:FF:000179">
    <property type="entry name" value="Myomesin 2"/>
    <property type="match status" value="1"/>
</dbReference>
<dbReference type="GO" id="GO:0055013">
    <property type="term" value="P:cardiac muscle cell development"/>
    <property type="evidence" value="ECO:0007669"/>
    <property type="project" value="UniProtKB-ARBA"/>
</dbReference>
<dbReference type="Pfam" id="PF07679">
    <property type="entry name" value="I-set"/>
    <property type="match status" value="3"/>
</dbReference>
<dbReference type="CDD" id="cd00063">
    <property type="entry name" value="FN3"/>
    <property type="match status" value="4"/>
</dbReference>
<keyword evidence="3" id="KW-0963">Cytoplasm</keyword>
<dbReference type="FunFam" id="2.60.40.10:FF:000029">
    <property type="entry name" value="Myomesin 1"/>
    <property type="match status" value="1"/>
</dbReference>
<proteinExistence type="predicted"/>
<feature type="domain" description="Ig-like" evidence="8">
    <location>
        <begin position="641"/>
        <end position="742"/>
    </location>
</feature>
<dbReference type="GO" id="GO:0031430">
    <property type="term" value="C:M band"/>
    <property type="evidence" value="ECO:0007669"/>
    <property type="project" value="TreeGrafter"/>
</dbReference>
<dbReference type="InterPro" id="IPR050964">
    <property type="entry name" value="Striated_Muscle_Regulatory"/>
</dbReference>
<evidence type="ECO:0000256" key="4">
    <source>
        <dbReference type="ARBA" id="ARBA00022737"/>
    </source>
</evidence>
<dbReference type="GeneTree" id="ENSGT00940000157057"/>
<dbReference type="AlphaFoldDB" id="A0AAR2LSM0"/>
<feature type="domain" description="Fibronectin type-III" evidence="9">
    <location>
        <begin position="357"/>
        <end position="450"/>
    </location>
</feature>
<protein>
    <recommendedName>
        <fullName evidence="12">Myomesin 2a</fullName>
    </recommendedName>
</protein>
<evidence type="ECO:0000259" key="8">
    <source>
        <dbReference type="PROSITE" id="PS50835"/>
    </source>
</evidence>
<evidence type="ECO:0000256" key="7">
    <source>
        <dbReference type="SAM" id="MobiDB-lite"/>
    </source>
</evidence>
<gene>
    <name evidence="10" type="primary">MYOM2</name>
</gene>
<organism evidence="10 11">
    <name type="scientific">Pygocentrus nattereri</name>
    <name type="common">Red-bellied piranha</name>
    <dbReference type="NCBI Taxonomy" id="42514"/>
    <lineage>
        <taxon>Eukaryota</taxon>
        <taxon>Metazoa</taxon>
        <taxon>Chordata</taxon>
        <taxon>Craniata</taxon>
        <taxon>Vertebrata</taxon>
        <taxon>Euteleostomi</taxon>
        <taxon>Actinopterygii</taxon>
        <taxon>Neopterygii</taxon>
        <taxon>Teleostei</taxon>
        <taxon>Ostariophysi</taxon>
        <taxon>Characiformes</taxon>
        <taxon>Characoidei</taxon>
        <taxon>Pygocentrus</taxon>
    </lineage>
</organism>
<feature type="domain" description="Fibronectin type-III" evidence="9">
    <location>
        <begin position="456"/>
        <end position="555"/>
    </location>
</feature>
<feature type="domain" description="Ig-like" evidence="8">
    <location>
        <begin position="968"/>
        <end position="1055"/>
    </location>
</feature>
<dbReference type="InterPro" id="IPR013783">
    <property type="entry name" value="Ig-like_fold"/>
</dbReference>
<reference evidence="10" key="3">
    <citation type="submission" date="2025-09" db="UniProtKB">
        <authorList>
            <consortium name="Ensembl"/>
        </authorList>
    </citation>
    <scope>IDENTIFICATION</scope>
</reference>
<evidence type="ECO:0000256" key="5">
    <source>
        <dbReference type="ARBA" id="ARBA00023179"/>
    </source>
</evidence>
<dbReference type="GO" id="GO:0032982">
    <property type="term" value="C:myosin filament"/>
    <property type="evidence" value="ECO:0007669"/>
    <property type="project" value="UniProtKB-KW"/>
</dbReference>
<feature type="compositionally biased region" description="Pro residues" evidence="7">
    <location>
        <begin position="1199"/>
        <end position="1208"/>
    </location>
</feature>
<dbReference type="InterPro" id="IPR003598">
    <property type="entry name" value="Ig_sub2"/>
</dbReference>
<reference evidence="10 11" key="1">
    <citation type="submission" date="2020-10" db="EMBL/GenBank/DDBJ databases">
        <title>Pygocentrus nattereri (red-bellied piranha) genome, fPygNat1, primary haplotype.</title>
        <authorList>
            <person name="Myers G."/>
            <person name="Meyer A."/>
            <person name="Karagic N."/>
            <person name="Pippel M."/>
            <person name="Winkler S."/>
            <person name="Tracey A."/>
            <person name="Wood J."/>
            <person name="Formenti G."/>
            <person name="Howe K."/>
            <person name="Fedrigo O."/>
            <person name="Jarvis E.D."/>
        </authorList>
    </citation>
    <scope>NUCLEOTIDE SEQUENCE [LARGE SCALE GENOMIC DNA]</scope>
</reference>
<name>A0AAR2LSM0_PYGNA</name>
<evidence type="ECO:0000259" key="9">
    <source>
        <dbReference type="PROSITE" id="PS50853"/>
    </source>
</evidence>
<feature type="domain" description="Ig-like" evidence="8">
    <location>
        <begin position="1077"/>
        <end position="1153"/>
    </location>
</feature>
<dbReference type="InterPro" id="IPR003961">
    <property type="entry name" value="FN3_dom"/>
</dbReference>
<evidence type="ECO:0000256" key="1">
    <source>
        <dbReference type="ARBA" id="ARBA00004496"/>
    </source>
</evidence>
<dbReference type="SMART" id="SM00409">
    <property type="entry name" value="IG"/>
    <property type="match status" value="4"/>
</dbReference>
<dbReference type="PROSITE" id="PS50835">
    <property type="entry name" value="IG_LIKE"/>
    <property type="match status" value="4"/>
</dbReference>
<dbReference type="FunFam" id="2.60.40.10:FF:000069">
    <property type="entry name" value="Alpha-protein kinase 3"/>
    <property type="match status" value="1"/>
</dbReference>
<dbReference type="InterPro" id="IPR036179">
    <property type="entry name" value="Ig-like_dom_sf"/>
</dbReference>